<protein>
    <recommendedName>
        <fullName evidence="1">Ubiquitin-like domain-containing protein</fullName>
    </recommendedName>
</protein>
<proteinExistence type="predicted"/>
<dbReference type="PRINTS" id="PR00348">
    <property type="entry name" value="UBIQUITIN"/>
</dbReference>
<gene>
    <name evidence="2" type="ORF">G7Y89_g15840</name>
</gene>
<dbReference type="Proteomes" id="UP000566819">
    <property type="component" value="Unassembled WGS sequence"/>
</dbReference>
<dbReference type="AlphaFoldDB" id="A0A8H4QF94"/>
<feature type="domain" description="Ubiquitin-like" evidence="1">
    <location>
        <begin position="187"/>
        <end position="262"/>
    </location>
</feature>
<keyword evidence="3" id="KW-1185">Reference proteome</keyword>
<dbReference type="Gene3D" id="3.10.20.90">
    <property type="entry name" value="Phosphatidylinositol 3-kinase Catalytic Subunit, Chain A, domain 1"/>
    <property type="match status" value="1"/>
</dbReference>
<dbReference type="PROSITE" id="PS50053">
    <property type="entry name" value="UBIQUITIN_2"/>
    <property type="match status" value="1"/>
</dbReference>
<dbReference type="SUPFAM" id="SSF54236">
    <property type="entry name" value="Ubiquitin-like"/>
    <property type="match status" value="1"/>
</dbReference>
<organism evidence="2 3">
    <name type="scientific">Cudoniella acicularis</name>
    <dbReference type="NCBI Taxonomy" id="354080"/>
    <lineage>
        <taxon>Eukaryota</taxon>
        <taxon>Fungi</taxon>
        <taxon>Dikarya</taxon>
        <taxon>Ascomycota</taxon>
        <taxon>Pezizomycotina</taxon>
        <taxon>Leotiomycetes</taxon>
        <taxon>Helotiales</taxon>
        <taxon>Tricladiaceae</taxon>
        <taxon>Cudoniella</taxon>
    </lineage>
</organism>
<evidence type="ECO:0000313" key="2">
    <source>
        <dbReference type="EMBL" id="KAF4609616.1"/>
    </source>
</evidence>
<dbReference type="InterPro" id="IPR029071">
    <property type="entry name" value="Ubiquitin-like_domsf"/>
</dbReference>
<name>A0A8H4QF94_9HELO</name>
<dbReference type="OrthoDB" id="3553348at2759"/>
<accession>A0A8H4QF94</accession>
<sequence>MSSHSSSGRFARTLLPMESDQDAGDSSAIADATYAIYSNLLSRSSIEYLHSSHFVNFVNKAVVGTHIVTLYAITIAQAIEDPTPLMDTLWHEAILDTCFYTELQKELGCILHRRPEGASDGEAEARKLRLASMEALYAVYFNSRPHETLANISSTGGTVYPSLPRALGSGNRATPNDGSRADSAERKHVIVETHRGDRFVIPVTLDMTVDQVKGFIQEIEGVPVDARRLIFGGGELGDGLTLSSCGVQFESTLILVLRLRGC</sequence>
<comment type="caution">
    <text evidence="2">The sequence shown here is derived from an EMBL/GenBank/DDBJ whole genome shotgun (WGS) entry which is preliminary data.</text>
</comment>
<evidence type="ECO:0000259" key="1">
    <source>
        <dbReference type="PROSITE" id="PS50053"/>
    </source>
</evidence>
<reference evidence="2 3" key="1">
    <citation type="submission" date="2020-03" db="EMBL/GenBank/DDBJ databases">
        <title>Draft Genome Sequence of Cudoniella acicularis.</title>
        <authorList>
            <person name="Buettner E."/>
            <person name="Kellner H."/>
        </authorList>
    </citation>
    <scope>NUCLEOTIDE SEQUENCE [LARGE SCALE GENOMIC DNA]</scope>
    <source>
        <strain evidence="2 3">DSM 108380</strain>
    </source>
</reference>
<evidence type="ECO:0000313" key="3">
    <source>
        <dbReference type="Proteomes" id="UP000566819"/>
    </source>
</evidence>
<dbReference type="SMART" id="SM00213">
    <property type="entry name" value="UBQ"/>
    <property type="match status" value="1"/>
</dbReference>
<dbReference type="InterPro" id="IPR019956">
    <property type="entry name" value="Ubiquitin_dom"/>
</dbReference>
<dbReference type="InterPro" id="IPR000626">
    <property type="entry name" value="Ubiquitin-like_dom"/>
</dbReference>
<dbReference type="PANTHER" id="PTHR10666">
    <property type="entry name" value="UBIQUITIN"/>
    <property type="match status" value="1"/>
</dbReference>
<dbReference type="Pfam" id="PF00240">
    <property type="entry name" value="ubiquitin"/>
    <property type="match status" value="1"/>
</dbReference>
<dbReference type="InterPro" id="IPR050158">
    <property type="entry name" value="Ubiquitin_ubiquitin-like"/>
</dbReference>
<dbReference type="EMBL" id="JAAMPI010002749">
    <property type="protein sequence ID" value="KAF4609616.1"/>
    <property type="molecule type" value="Genomic_DNA"/>
</dbReference>